<dbReference type="CDD" id="cd14473">
    <property type="entry name" value="FERM_B-lobe"/>
    <property type="match status" value="1"/>
</dbReference>
<dbReference type="InterPro" id="IPR011993">
    <property type="entry name" value="PH-like_dom_sf"/>
</dbReference>
<dbReference type="CDD" id="cd17103">
    <property type="entry name" value="FERM_F1_FRMD4"/>
    <property type="match status" value="1"/>
</dbReference>
<proteinExistence type="predicted"/>
<comment type="subcellular location">
    <subcellularLocation>
        <location evidence="1">Cytoplasm</location>
    </subcellularLocation>
</comment>
<organism evidence="5 6">
    <name type="scientific">Candidula unifasciata</name>
    <dbReference type="NCBI Taxonomy" id="100452"/>
    <lineage>
        <taxon>Eukaryota</taxon>
        <taxon>Metazoa</taxon>
        <taxon>Spiralia</taxon>
        <taxon>Lophotrochozoa</taxon>
        <taxon>Mollusca</taxon>
        <taxon>Gastropoda</taxon>
        <taxon>Heterobranchia</taxon>
        <taxon>Euthyneura</taxon>
        <taxon>Panpulmonata</taxon>
        <taxon>Eupulmonata</taxon>
        <taxon>Stylommatophora</taxon>
        <taxon>Helicina</taxon>
        <taxon>Helicoidea</taxon>
        <taxon>Geomitridae</taxon>
        <taxon>Candidula</taxon>
    </lineage>
</organism>
<dbReference type="InterPro" id="IPR029071">
    <property type="entry name" value="Ubiquitin-like_domsf"/>
</dbReference>
<dbReference type="Pfam" id="PF11819">
    <property type="entry name" value="CUPID"/>
    <property type="match status" value="1"/>
</dbReference>
<dbReference type="InterPro" id="IPR000798">
    <property type="entry name" value="Ez/rad/moesin-like"/>
</dbReference>
<dbReference type="PANTHER" id="PTHR46079:SF2">
    <property type="entry name" value="FERM DOMAIN-CONTAINING PROTEIN"/>
    <property type="match status" value="1"/>
</dbReference>
<dbReference type="InterPro" id="IPR018979">
    <property type="entry name" value="FERM_N"/>
</dbReference>
<protein>
    <recommendedName>
        <fullName evidence="4">FERM domain-containing protein</fullName>
    </recommendedName>
</protein>
<dbReference type="InterPro" id="IPR019748">
    <property type="entry name" value="FERM_central"/>
</dbReference>
<comment type="caution">
    <text evidence="5">The sequence shown here is derived from an EMBL/GenBank/DDBJ whole genome shotgun (WGS) entry which is preliminary data.</text>
</comment>
<feature type="domain" description="FERM" evidence="4">
    <location>
        <begin position="19"/>
        <end position="349"/>
    </location>
</feature>
<dbReference type="SMART" id="SM01196">
    <property type="entry name" value="FERM_C"/>
    <property type="match status" value="1"/>
</dbReference>
<dbReference type="InterPro" id="IPR035963">
    <property type="entry name" value="FERM_2"/>
</dbReference>
<dbReference type="PANTHER" id="PTHR46079">
    <property type="entry name" value="FERM DOMAIN-CONTAINING PROTEIN 4"/>
    <property type="match status" value="1"/>
</dbReference>
<name>A0A8S3YDS9_9EUPU</name>
<evidence type="ECO:0000313" key="5">
    <source>
        <dbReference type="EMBL" id="CAG5115217.1"/>
    </source>
</evidence>
<dbReference type="GO" id="GO:0005737">
    <property type="term" value="C:cytoplasm"/>
    <property type="evidence" value="ECO:0007669"/>
    <property type="project" value="UniProtKB-SubCell"/>
</dbReference>
<dbReference type="InterPro" id="IPR014352">
    <property type="entry name" value="FERM/acyl-CoA-bd_prot_sf"/>
</dbReference>
<accession>A0A8S3YDS9</accession>
<dbReference type="InterPro" id="IPR000299">
    <property type="entry name" value="FERM_domain"/>
</dbReference>
<dbReference type="SUPFAM" id="SSF50729">
    <property type="entry name" value="PH domain-like"/>
    <property type="match status" value="1"/>
</dbReference>
<evidence type="ECO:0000256" key="3">
    <source>
        <dbReference type="ARBA" id="ARBA00023054"/>
    </source>
</evidence>
<dbReference type="Pfam" id="PF00373">
    <property type="entry name" value="FERM_M"/>
    <property type="match status" value="1"/>
</dbReference>
<dbReference type="SUPFAM" id="SSF54236">
    <property type="entry name" value="Ubiquitin-like"/>
    <property type="match status" value="1"/>
</dbReference>
<evidence type="ECO:0000256" key="2">
    <source>
        <dbReference type="ARBA" id="ARBA00022490"/>
    </source>
</evidence>
<dbReference type="InterPro" id="IPR019749">
    <property type="entry name" value="Band_41_domain"/>
</dbReference>
<dbReference type="SUPFAM" id="SSF47031">
    <property type="entry name" value="Second domain of FERM"/>
    <property type="match status" value="1"/>
</dbReference>
<reference evidence="5" key="1">
    <citation type="submission" date="2021-04" db="EMBL/GenBank/DDBJ databases">
        <authorList>
            <consortium name="Molecular Ecology Group"/>
        </authorList>
    </citation>
    <scope>NUCLEOTIDE SEQUENCE</scope>
</reference>
<keyword evidence="3" id="KW-0175">Coiled coil</keyword>
<dbReference type="Gene3D" id="3.10.20.90">
    <property type="entry name" value="Phosphatidylinositol 3-kinase Catalytic Subunit, Chain A, domain 1"/>
    <property type="match status" value="1"/>
</dbReference>
<dbReference type="PRINTS" id="PR00935">
    <property type="entry name" value="BAND41"/>
</dbReference>
<feature type="non-terminal residue" evidence="5">
    <location>
        <position position="1"/>
    </location>
</feature>
<dbReference type="AlphaFoldDB" id="A0A8S3YDS9"/>
<dbReference type="Gene3D" id="2.30.29.30">
    <property type="entry name" value="Pleckstrin-homology domain (PH domain)/Phosphotyrosine-binding domain (PTB)"/>
    <property type="match status" value="1"/>
</dbReference>
<evidence type="ECO:0000313" key="6">
    <source>
        <dbReference type="Proteomes" id="UP000678393"/>
    </source>
</evidence>
<dbReference type="Pfam" id="PF09379">
    <property type="entry name" value="FERM_N"/>
    <property type="match status" value="1"/>
</dbReference>
<dbReference type="InterPro" id="IPR021774">
    <property type="entry name" value="CUPID"/>
</dbReference>
<gene>
    <name evidence="5" type="ORF">CUNI_LOCUS775</name>
</gene>
<dbReference type="PROSITE" id="PS50057">
    <property type="entry name" value="FERM_3"/>
    <property type="match status" value="1"/>
</dbReference>
<dbReference type="PRINTS" id="PR00661">
    <property type="entry name" value="ERMFAMILY"/>
</dbReference>
<dbReference type="SMART" id="SM00295">
    <property type="entry name" value="B41"/>
    <property type="match status" value="1"/>
</dbReference>
<dbReference type="Pfam" id="PF09380">
    <property type="entry name" value="FERM_C"/>
    <property type="match status" value="1"/>
</dbReference>
<dbReference type="EMBL" id="CAJHNH020000088">
    <property type="protein sequence ID" value="CAG5115217.1"/>
    <property type="molecule type" value="Genomic_DNA"/>
</dbReference>
<sequence length="536" mass="61496">MTNRLKRRYSQAFLMNDGRKSQVVLFDESRLDIIIQPKLYASELLDLVASHCQLKEKLYFGLGFMDETHNFVWLQGEKRVLDHELAKKAELLVFYLAIKFYVDTIRLLRDVQTMELFYLNARRLVYQGHLQCDTDTVLKLAAIVLQATHGDFASEQKTKDGLKKLPLIPTYTLQEHPSIEYCEQNVISQYGKLSGTSRGQAIVNYMSIIERQKTYGIHYFDVKDKKSMPWWLGLSPSGLAVYDKADKTSPRKIFKWNAVENVYYRDKRFSIEVRGYKRFGGTMLGNDELYLRNVKESLVCRDDVLVYARYRTVEVSNIEVHTYFTSTEQLTKCIWSMAIDQHRFHLDCRRSLNHHSTAGSISEIATRLSKSTTSLPESLDSGLTHSCSSHSFTSLSGSTYGLTVEKSDSLRAERDMYRALKARRDVLQESLQKKTEELKLLCVKEAELTGKLPDDLPLCPGEPPPVVRRRVGTAFCLSVKNVQDADQLSNDLSKLELEVELQDKITAAASQLASDRSVAKFVRKQRKQSYVRALEK</sequence>
<dbReference type="OrthoDB" id="10063592at2759"/>
<dbReference type="Gene3D" id="1.20.80.10">
    <property type="match status" value="1"/>
</dbReference>
<evidence type="ECO:0000256" key="1">
    <source>
        <dbReference type="ARBA" id="ARBA00004496"/>
    </source>
</evidence>
<evidence type="ECO:0000259" key="4">
    <source>
        <dbReference type="PROSITE" id="PS50057"/>
    </source>
</evidence>
<keyword evidence="2" id="KW-0963">Cytoplasm</keyword>
<keyword evidence="6" id="KW-1185">Reference proteome</keyword>
<dbReference type="GO" id="GO:0090162">
    <property type="term" value="P:establishment of epithelial cell polarity"/>
    <property type="evidence" value="ECO:0007669"/>
    <property type="project" value="InterPro"/>
</dbReference>
<dbReference type="InterPro" id="IPR047176">
    <property type="entry name" value="FRMD4A/B"/>
</dbReference>
<dbReference type="InterPro" id="IPR018980">
    <property type="entry name" value="FERM_PH-like_C"/>
</dbReference>
<dbReference type="Proteomes" id="UP000678393">
    <property type="component" value="Unassembled WGS sequence"/>
</dbReference>
<dbReference type="GO" id="GO:0008092">
    <property type="term" value="F:cytoskeletal protein binding"/>
    <property type="evidence" value="ECO:0007669"/>
    <property type="project" value="InterPro"/>
</dbReference>